<protein>
    <submittedName>
        <fullName evidence="2">Carboxypeptidase regulatory-like domain-containing protein</fullName>
    </submittedName>
</protein>
<sequence length="435" mass="45743">MKRNLFFIVLSAIFFNILLTACSDDDGGPSTGKLTGTVTDIKTQAGLESVKIIVFDAETNSPTENSLTTDADGNFSADLIPGTYFLKFYKQGYEAVPPRGIEAVSFSVEAGGTAEQSAEMSPASIADAGFISGKVASGSAGVAGVLVVAENAGSNTAFSTVSDKDGNYSIYNVPQGSYQVKGYIINYTSNAVGADVVINTETTGVNIELTAGAAGSLSGTVRNLATDNKDVDVTLVHPVTKETIPGLSTQTVSLSYTLANIPDGTYIARATYDNDQRVMDPDRIAKFGEPVVTFSGGNAITLTFDITGSITLNSPTNEPTTTQPVEVTSTTPTFEWTAYSSTSDYVIEVVDISTGNVVWGGFDNSGADPVKNIVIPSSQKSIQFNVDGNASIAELVVGRTYRWKVYASKNDQNSPVGWTLISSSEDQLGLIKVSN</sequence>
<proteinExistence type="predicted"/>
<dbReference type="Gene3D" id="2.60.40.1120">
    <property type="entry name" value="Carboxypeptidase-like, regulatory domain"/>
    <property type="match status" value="2"/>
</dbReference>
<organism evidence="2 3">
    <name type="scientific">Fulvivirga kasyanovii</name>
    <dbReference type="NCBI Taxonomy" id="396812"/>
    <lineage>
        <taxon>Bacteria</taxon>
        <taxon>Pseudomonadati</taxon>
        <taxon>Bacteroidota</taxon>
        <taxon>Cytophagia</taxon>
        <taxon>Cytophagales</taxon>
        <taxon>Fulvivirgaceae</taxon>
        <taxon>Fulvivirga</taxon>
    </lineage>
</organism>
<evidence type="ECO:0000313" key="2">
    <source>
        <dbReference type="EMBL" id="MTI24115.1"/>
    </source>
</evidence>
<comment type="caution">
    <text evidence="2">The sequence shown here is derived from an EMBL/GenBank/DDBJ whole genome shotgun (WGS) entry which is preliminary data.</text>
</comment>
<evidence type="ECO:0000256" key="1">
    <source>
        <dbReference type="SAM" id="SignalP"/>
    </source>
</evidence>
<dbReference type="SUPFAM" id="SSF49452">
    <property type="entry name" value="Starch-binding domain-like"/>
    <property type="match status" value="2"/>
</dbReference>
<accession>A0ABW9RJK4</accession>
<dbReference type="RefSeq" id="WP_155169753.1">
    <property type="nucleotide sequence ID" value="NZ_BAAAFL010000026.1"/>
</dbReference>
<dbReference type="InterPro" id="IPR013784">
    <property type="entry name" value="Carb-bd-like_fold"/>
</dbReference>
<evidence type="ECO:0000313" key="3">
    <source>
        <dbReference type="Proteomes" id="UP000798808"/>
    </source>
</evidence>
<dbReference type="Proteomes" id="UP000798808">
    <property type="component" value="Unassembled WGS sequence"/>
</dbReference>
<dbReference type="Pfam" id="PF13620">
    <property type="entry name" value="CarboxypepD_reg"/>
    <property type="match status" value="2"/>
</dbReference>
<feature type="chain" id="PRO_5045656807" evidence="1">
    <location>
        <begin position="24"/>
        <end position="435"/>
    </location>
</feature>
<dbReference type="PROSITE" id="PS51257">
    <property type="entry name" value="PROKAR_LIPOPROTEIN"/>
    <property type="match status" value="1"/>
</dbReference>
<gene>
    <name evidence="2" type="ORF">E1163_04065</name>
</gene>
<keyword evidence="3" id="KW-1185">Reference proteome</keyword>
<keyword evidence="1" id="KW-0732">Signal</keyword>
<name>A0ABW9RJK4_9BACT</name>
<dbReference type="EMBL" id="SMLW01000366">
    <property type="protein sequence ID" value="MTI24115.1"/>
    <property type="molecule type" value="Genomic_DNA"/>
</dbReference>
<reference evidence="2 3" key="1">
    <citation type="submission" date="2019-02" db="EMBL/GenBank/DDBJ databases">
        <authorList>
            <person name="Goldberg S.R."/>
            <person name="Haltli B.A."/>
            <person name="Correa H."/>
            <person name="Russell K.G."/>
        </authorList>
    </citation>
    <scope>NUCLEOTIDE SEQUENCE [LARGE SCALE GENOMIC DNA]</scope>
    <source>
        <strain evidence="2 3">JCM 16186</strain>
    </source>
</reference>
<feature type="signal peptide" evidence="1">
    <location>
        <begin position="1"/>
        <end position="23"/>
    </location>
</feature>